<reference evidence="1" key="1">
    <citation type="journal article" date="2021" name="Proc. Natl. Acad. Sci. U.S.A.">
        <title>A Catalog of Tens of Thousands of Viruses from Human Metagenomes Reveals Hidden Associations with Chronic Diseases.</title>
        <authorList>
            <person name="Tisza M.J."/>
            <person name="Buck C.B."/>
        </authorList>
    </citation>
    <scope>NUCLEOTIDE SEQUENCE</scope>
    <source>
        <strain evidence="1">Ct2KA10</strain>
    </source>
</reference>
<proteinExistence type="predicted"/>
<sequence>MAHKMLLKATETFAKLEQEYAKKIAELKQYTE</sequence>
<evidence type="ECO:0000313" key="1">
    <source>
        <dbReference type="EMBL" id="DAF89396.1"/>
    </source>
</evidence>
<organism evidence="1">
    <name type="scientific">Caudovirales sp. ct2KA10</name>
    <dbReference type="NCBI Taxonomy" id="2825757"/>
    <lineage>
        <taxon>Viruses</taxon>
        <taxon>Duplodnaviria</taxon>
        <taxon>Heunggongvirae</taxon>
        <taxon>Uroviricota</taxon>
        <taxon>Caudoviricetes</taxon>
    </lineage>
</organism>
<protein>
    <submittedName>
        <fullName evidence="1">Uncharacterized protein</fullName>
    </submittedName>
</protein>
<name>A0A8S5U4L1_9CAUD</name>
<dbReference type="EMBL" id="BK016009">
    <property type="protein sequence ID" value="DAF89396.1"/>
    <property type="molecule type" value="Genomic_DNA"/>
</dbReference>
<accession>A0A8S5U4L1</accession>